<keyword evidence="2" id="KW-0812">Transmembrane</keyword>
<keyword evidence="2" id="KW-1133">Transmembrane helix</keyword>
<feature type="region of interest" description="Disordered" evidence="1">
    <location>
        <begin position="1"/>
        <end position="42"/>
    </location>
</feature>
<dbReference type="AlphaFoldDB" id="A0A895XU58"/>
<protein>
    <submittedName>
        <fullName evidence="3">Uncharacterized protein</fullName>
    </submittedName>
</protein>
<feature type="transmembrane region" description="Helical" evidence="2">
    <location>
        <begin position="55"/>
        <end position="77"/>
    </location>
</feature>
<evidence type="ECO:0000313" key="3">
    <source>
        <dbReference type="EMBL" id="QSB05188.1"/>
    </source>
</evidence>
<gene>
    <name evidence="3" type="ORF">JQS30_15750</name>
</gene>
<accession>A0A895XU58</accession>
<proteinExistence type="predicted"/>
<keyword evidence="2" id="KW-0472">Membrane</keyword>
<keyword evidence="4" id="KW-1185">Reference proteome</keyword>
<feature type="compositionally biased region" description="Pro residues" evidence="1">
    <location>
        <begin position="18"/>
        <end position="35"/>
    </location>
</feature>
<name>A0A895XU58_9ACTN</name>
<evidence type="ECO:0000256" key="2">
    <source>
        <dbReference type="SAM" id="Phobius"/>
    </source>
</evidence>
<evidence type="ECO:0000256" key="1">
    <source>
        <dbReference type="SAM" id="MobiDB-lite"/>
    </source>
</evidence>
<organism evidence="3 4">
    <name type="scientific">Natronoglycomyces albus</name>
    <dbReference type="NCBI Taxonomy" id="2811108"/>
    <lineage>
        <taxon>Bacteria</taxon>
        <taxon>Bacillati</taxon>
        <taxon>Actinomycetota</taxon>
        <taxon>Actinomycetes</taxon>
        <taxon>Glycomycetales</taxon>
        <taxon>Glycomycetaceae</taxon>
        <taxon>Natronoglycomyces</taxon>
    </lineage>
</organism>
<dbReference type="Proteomes" id="UP000662939">
    <property type="component" value="Chromosome"/>
</dbReference>
<dbReference type="KEGG" id="nav:JQS30_15750"/>
<reference evidence="3" key="1">
    <citation type="submission" date="2021-02" db="EMBL/GenBank/DDBJ databases">
        <title>Natronoglycomyces albus gen. nov., sp. nov, a haloalkaliphilic actinobacterium from a soda solonchak soil.</title>
        <authorList>
            <person name="Sorokin D.Y."/>
            <person name="Khijniak T.V."/>
            <person name="Zakharycheva A.P."/>
            <person name="Boueva O.V."/>
            <person name="Ariskina E.V."/>
            <person name="Hahnke R.L."/>
            <person name="Bunk B."/>
            <person name="Sproer C."/>
            <person name="Schumann P."/>
            <person name="Evtushenko L.I."/>
            <person name="Kublanov I.V."/>
        </authorList>
    </citation>
    <scope>NUCLEOTIDE SEQUENCE</scope>
    <source>
        <strain evidence="3">DSM 106290</strain>
    </source>
</reference>
<feature type="region of interest" description="Disordered" evidence="1">
    <location>
        <begin position="84"/>
        <end position="113"/>
    </location>
</feature>
<sequence>MTYPPPPGPSPEGQHQPPYNPVHYPPSPPMQPTGPQPTEQTGALNLAPKKAGVSVVTMAILLVLALAGGAVGGYFFAGVSEEAGGSDGADGAGSEFNEPELVGQPFDEQDFDDDRTFRDLSFDRLPSEWEEREEPFNRNGRTISDPVWHVMETPDDWISSITTGGLNQFVVGYDRTQMERSVPGILQEFMSNEVVLLHNALHEEITYSYHEVSGRPAVLGETVIAWDGDPAQGLPEMQVAVLIVDAGKGYAKVGVVAIFNEHRHEYDAAVEYLFTMRLF</sequence>
<evidence type="ECO:0000313" key="4">
    <source>
        <dbReference type="Proteomes" id="UP000662939"/>
    </source>
</evidence>
<feature type="compositionally biased region" description="Pro residues" evidence="1">
    <location>
        <begin position="1"/>
        <end position="10"/>
    </location>
</feature>
<dbReference type="EMBL" id="CP070496">
    <property type="protein sequence ID" value="QSB05188.1"/>
    <property type="molecule type" value="Genomic_DNA"/>
</dbReference>
<dbReference type="RefSeq" id="WP_213171190.1">
    <property type="nucleotide sequence ID" value="NZ_CP070496.1"/>
</dbReference>